<feature type="transmembrane region" description="Helical" evidence="1">
    <location>
        <begin position="12"/>
        <end position="32"/>
    </location>
</feature>
<dbReference type="AlphaFoldDB" id="A0A7S7FZT6"/>
<accession>A0A7S7FZT6</accession>
<evidence type="ECO:0000313" key="2">
    <source>
        <dbReference type="EMBL" id="QOX89516.1"/>
    </source>
</evidence>
<keyword evidence="1" id="KW-1133">Transmembrane helix</keyword>
<keyword evidence="1" id="KW-0472">Membrane</keyword>
<name>A0A7S7FZT6_9MOLU</name>
<dbReference type="EMBL" id="CP060385">
    <property type="protein sequence ID" value="QOX89516.1"/>
    <property type="molecule type" value="Genomic_DNA"/>
</dbReference>
<keyword evidence="1" id="KW-0812">Transmembrane</keyword>
<reference evidence="2" key="1">
    <citation type="submission" date="2020-08" db="EMBL/GenBank/DDBJ databases">
        <title>Phytoplasma sp. strain PR08 associated with Phyllody Disease of Parthenium hysterophorus.</title>
        <authorList>
            <person name="Kirdat K."/>
            <person name="Tiwarekar B."/>
            <person name="Yadav A."/>
        </authorList>
    </citation>
    <scope>NUCLEOTIDE SEQUENCE [LARGE SCALE GENOMIC DNA]</scope>
    <source>
        <strain evidence="2">PR08</strain>
    </source>
</reference>
<protein>
    <submittedName>
        <fullName evidence="2">Uncharacterized protein</fullName>
    </submittedName>
</protein>
<organism evidence="2">
    <name type="scientific">Candidatus Phytoplasma australasiaticum subsp. australasiaticum</name>
    <dbReference type="NCBI Taxonomy" id="2832407"/>
    <lineage>
        <taxon>Bacteria</taxon>
        <taxon>Bacillati</taxon>
        <taxon>Mycoplasmatota</taxon>
        <taxon>Mollicutes</taxon>
        <taxon>Acholeplasmatales</taxon>
        <taxon>Acholeplasmataceae</taxon>
        <taxon>Candidatus Phytoplasma</taxon>
        <taxon>16SrII (Peanut WB group)</taxon>
        <taxon>Candidatus Phytoplasma australasiaticum</taxon>
    </lineage>
</organism>
<sequence length="62" mass="7314">MFLNKYFVKKLLYIGLIFLIVTILIFGSMKFFSDPVVSLLGYKSTYQQREQLRIQLGLDKSF</sequence>
<proteinExistence type="predicted"/>
<evidence type="ECO:0000256" key="1">
    <source>
        <dbReference type="SAM" id="Phobius"/>
    </source>
</evidence>
<gene>
    <name evidence="2" type="ORF">H7685_01580</name>
</gene>